<dbReference type="EC" id="2.7.1.40" evidence="3"/>
<comment type="similarity">
    <text evidence="2">Belongs to the pyruvate kinase family.</text>
</comment>
<gene>
    <name evidence="14" type="ORF">METZ01_LOCUS7720</name>
</gene>
<keyword evidence="4" id="KW-0808">Transferase</keyword>
<evidence type="ECO:0000256" key="9">
    <source>
        <dbReference type="ARBA" id="ARBA00022842"/>
    </source>
</evidence>
<dbReference type="GO" id="GO:0005524">
    <property type="term" value="F:ATP binding"/>
    <property type="evidence" value="ECO:0007669"/>
    <property type="project" value="UniProtKB-KW"/>
</dbReference>
<feature type="domain" description="Pyruvate kinase barrel" evidence="12">
    <location>
        <begin position="3"/>
        <end position="57"/>
    </location>
</feature>
<keyword evidence="6" id="KW-0547">Nucleotide-binding</keyword>
<keyword evidence="9" id="KW-0460">Magnesium</keyword>
<dbReference type="GO" id="GO:0030955">
    <property type="term" value="F:potassium ion binding"/>
    <property type="evidence" value="ECO:0007669"/>
    <property type="project" value="InterPro"/>
</dbReference>
<dbReference type="InterPro" id="IPR036918">
    <property type="entry name" value="Pyrv_Knase_C_sf"/>
</dbReference>
<dbReference type="PANTHER" id="PTHR11817">
    <property type="entry name" value="PYRUVATE KINASE"/>
    <property type="match status" value="1"/>
</dbReference>
<dbReference type="GO" id="GO:0004743">
    <property type="term" value="F:pyruvate kinase activity"/>
    <property type="evidence" value="ECO:0007669"/>
    <property type="project" value="UniProtKB-EC"/>
</dbReference>
<dbReference type="InterPro" id="IPR040442">
    <property type="entry name" value="Pyrv_kinase-like_dom_sf"/>
</dbReference>
<dbReference type="SUPFAM" id="SSF52935">
    <property type="entry name" value="PK C-terminal domain-like"/>
    <property type="match status" value="1"/>
</dbReference>
<dbReference type="Gene3D" id="3.40.1380.20">
    <property type="entry name" value="Pyruvate kinase, C-terminal domain"/>
    <property type="match status" value="1"/>
</dbReference>
<accession>A0A381NJS5</accession>
<feature type="domain" description="Pyruvate kinase C-terminal" evidence="13">
    <location>
        <begin position="90"/>
        <end position="204"/>
    </location>
</feature>
<evidence type="ECO:0000313" key="14">
    <source>
        <dbReference type="EMBL" id="SUZ54866.1"/>
    </source>
</evidence>
<dbReference type="InterPro" id="IPR001697">
    <property type="entry name" value="Pyr_Knase"/>
</dbReference>
<evidence type="ECO:0000256" key="10">
    <source>
        <dbReference type="ARBA" id="ARBA00023152"/>
    </source>
</evidence>
<keyword evidence="7" id="KW-0418">Kinase</keyword>
<evidence type="ECO:0000256" key="11">
    <source>
        <dbReference type="ARBA" id="ARBA00023317"/>
    </source>
</evidence>
<dbReference type="UniPathway" id="UPA00109">
    <property type="reaction ID" value="UER00188"/>
</dbReference>
<evidence type="ECO:0000256" key="1">
    <source>
        <dbReference type="ARBA" id="ARBA00004997"/>
    </source>
</evidence>
<evidence type="ECO:0000256" key="7">
    <source>
        <dbReference type="ARBA" id="ARBA00022777"/>
    </source>
</evidence>
<dbReference type="Pfam" id="PF00224">
    <property type="entry name" value="PK"/>
    <property type="match status" value="1"/>
</dbReference>
<dbReference type="Gene3D" id="3.20.20.60">
    <property type="entry name" value="Phosphoenolpyruvate-binding domains"/>
    <property type="match status" value="1"/>
</dbReference>
<evidence type="ECO:0000259" key="13">
    <source>
        <dbReference type="Pfam" id="PF02887"/>
    </source>
</evidence>
<protein>
    <recommendedName>
        <fullName evidence="3">pyruvate kinase</fullName>
        <ecNumber evidence="3">2.7.1.40</ecNumber>
    </recommendedName>
</protein>
<evidence type="ECO:0000256" key="5">
    <source>
        <dbReference type="ARBA" id="ARBA00022723"/>
    </source>
</evidence>
<evidence type="ECO:0000256" key="6">
    <source>
        <dbReference type="ARBA" id="ARBA00022741"/>
    </source>
</evidence>
<name>A0A381NJS5_9ZZZZ</name>
<keyword evidence="5" id="KW-0479">Metal-binding</keyword>
<dbReference type="PRINTS" id="PR01050">
    <property type="entry name" value="PYRUVTKNASE"/>
</dbReference>
<dbReference type="GO" id="GO:0000287">
    <property type="term" value="F:magnesium ion binding"/>
    <property type="evidence" value="ECO:0007669"/>
    <property type="project" value="InterPro"/>
</dbReference>
<evidence type="ECO:0000259" key="12">
    <source>
        <dbReference type="Pfam" id="PF00224"/>
    </source>
</evidence>
<evidence type="ECO:0000256" key="4">
    <source>
        <dbReference type="ARBA" id="ARBA00022679"/>
    </source>
</evidence>
<organism evidence="14">
    <name type="scientific">marine metagenome</name>
    <dbReference type="NCBI Taxonomy" id="408172"/>
    <lineage>
        <taxon>unclassified sequences</taxon>
        <taxon>metagenomes</taxon>
        <taxon>ecological metagenomes</taxon>
    </lineage>
</organism>
<sequence length="209" mass="23160">MGKKIVITATQMMESMIHNQTPTRAEITDVSNAVLDGTDAVMLSAETAIGKYPLETVRAMAEVCQGAEQYQQTLPETENKLISEFKTIDEAIAIASMRIAKKMNIKAVIALTETGSTAKMMSRLRYNVPIFAFTRSKYTQRRVSLCRGVIPYPYIPPEGNAYELFLEISKRMIRTGEVKVGDTVILTNGTVTGISGQTNTLRIMKIIDK</sequence>
<dbReference type="InterPro" id="IPR015795">
    <property type="entry name" value="Pyrv_Knase_C"/>
</dbReference>
<dbReference type="GO" id="GO:0016301">
    <property type="term" value="F:kinase activity"/>
    <property type="evidence" value="ECO:0007669"/>
    <property type="project" value="UniProtKB-KW"/>
</dbReference>
<evidence type="ECO:0000256" key="3">
    <source>
        <dbReference type="ARBA" id="ARBA00012142"/>
    </source>
</evidence>
<proteinExistence type="inferred from homology"/>
<dbReference type="AlphaFoldDB" id="A0A381NJS5"/>
<dbReference type="SUPFAM" id="SSF51621">
    <property type="entry name" value="Phosphoenolpyruvate/pyruvate domain"/>
    <property type="match status" value="1"/>
</dbReference>
<keyword evidence="10" id="KW-0324">Glycolysis</keyword>
<reference evidence="14" key="1">
    <citation type="submission" date="2018-05" db="EMBL/GenBank/DDBJ databases">
        <authorList>
            <person name="Lanie J.A."/>
            <person name="Ng W.-L."/>
            <person name="Kazmierczak K.M."/>
            <person name="Andrzejewski T.M."/>
            <person name="Davidsen T.M."/>
            <person name="Wayne K.J."/>
            <person name="Tettelin H."/>
            <person name="Glass J.I."/>
            <person name="Rusch D."/>
            <person name="Podicherti R."/>
            <person name="Tsui H.-C.T."/>
            <person name="Winkler M.E."/>
        </authorList>
    </citation>
    <scope>NUCLEOTIDE SEQUENCE</scope>
</reference>
<comment type="pathway">
    <text evidence="1">Carbohydrate degradation; glycolysis; pyruvate from D-glyceraldehyde 3-phosphate: step 5/5.</text>
</comment>
<evidence type="ECO:0000256" key="8">
    <source>
        <dbReference type="ARBA" id="ARBA00022840"/>
    </source>
</evidence>
<dbReference type="InterPro" id="IPR015813">
    <property type="entry name" value="Pyrv/PenolPyrv_kinase-like_dom"/>
</dbReference>
<dbReference type="EMBL" id="UINC01000412">
    <property type="protein sequence ID" value="SUZ54866.1"/>
    <property type="molecule type" value="Genomic_DNA"/>
</dbReference>
<keyword evidence="11" id="KW-0670">Pyruvate</keyword>
<dbReference type="InterPro" id="IPR015793">
    <property type="entry name" value="Pyrv_Knase_brl"/>
</dbReference>
<dbReference type="Pfam" id="PF02887">
    <property type="entry name" value="PK_C"/>
    <property type="match status" value="1"/>
</dbReference>
<evidence type="ECO:0000256" key="2">
    <source>
        <dbReference type="ARBA" id="ARBA00008663"/>
    </source>
</evidence>
<keyword evidence="8" id="KW-0067">ATP-binding</keyword>